<evidence type="ECO:0000313" key="1">
    <source>
        <dbReference type="EMBL" id="KAJ0184267.1"/>
    </source>
</evidence>
<protein>
    <submittedName>
        <fullName evidence="1">Uncharacterized protein</fullName>
    </submittedName>
</protein>
<evidence type="ECO:0000313" key="2">
    <source>
        <dbReference type="Proteomes" id="UP000824533"/>
    </source>
</evidence>
<dbReference type="Proteomes" id="UP000824533">
    <property type="component" value="Linkage Group LG01"/>
</dbReference>
<organism evidence="1 2">
    <name type="scientific">Dendrolimus kikuchii</name>
    <dbReference type="NCBI Taxonomy" id="765133"/>
    <lineage>
        <taxon>Eukaryota</taxon>
        <taxon>Metazoa</taxon>
        <taxon>Ecdysozoa</taxon>
        <taxon>Arthropoda</taxon>
        <taxon>Hexapoda</taxon>
        <taxon>Insecta</taxon>
        <taxon>Pterygota</taxon>
        <taxon>Neoptera</taxon>
        <taxon>Endopterygota</taxon>
        <taxon>Lepidoptera</taxon>
        <taxon>Glossata</taxon>
        <taxon>Ditrysia</taxon>
        <taxon>Bombycoidea</taxon>
        <taxon>Lasiocampidae</taxon>
        <taxon>Dendrolimus</taxon>
    </lineage>
</organism>
<proteinExistence type="predicted"/>
<name>A0ACC1DL01_9NEOP</name>
<accession>A0ACC1DL01</accession>
<keyword evidence="2" id="KW-1185">Reference proteome</keyword>
<sequence length="866" mass="99627">MSFRRRKNELVAEVVKEKKIPCAFCKRTVDDEISYGKFYAIGDIQCHYFCVLLSCCLVQKGNDTVGLLGFLYEDIVAEVARAKKHKCSYCLNYGASIGCCFAQCRKQFHLPCGRERNTVSLFFDNYKSYCQLHAPKQKIPENIMVKARSRKRLAAKGTIKSIGGECNLLFLDCTQQSTDLEAVCVICYEKVDGYPTTETFWPPCCAKDAWFHRTCLQRMSLSAGMHYLKCPLCNDKENFYRAVKGQGYYIPDRDAAWELEQNAFAEIYERPVVCNADECECTMGRSHDAENGPWEIKLCILCGSSGIHAQCQSNSDSANANGRYVCTTCQPAAPADLESLAESLEAVILAEQSRSTTRTRQGPVMPSRMSLRRTKGRAPAIARLELNLKPPKRLLLSLQKVKFSSSPITSPTKLLEQCVQERSEYLDIKIVLNESVVENVRRKLLKPRPLMEKTRIVNKILDKILNNVEEPLKERCSLEKFTEIKENVLEVCTPIEDLNEVSNKENLIINTIKVLDQKNLDEDINKKLEEDLQIFSTPKNLKTIHIENDSSIEISKDNQIINIDVVKMDSTMDNFKLPALKSPVKNKTCFLKFSATDKEILQNTNFNLDLESFKNHYLNEVDGDRSKSKNIVNINTDISINRKNLRKRKLEGGMKTSKKSKRRKVNTQNSTINNNVSKEVSCLNTLQLNNNDIKQEIEKDTRNFLNTDNIENIPDIEQNTKTRRRKRTKDNKRIKRKVTKSKDTSVKLCLKNKNNVQLAINTEKGNRRNKKLKTKLSIRNKKLELKIKWREERFNLRITESKRKRKLDKNKKCFKQYVLKYNVGETNFIAKPDGEISPPKRKYIKQEKPQDKLVQTSIESFFKKVP</sequence>
<gene>
    <name evidence="1" type="ORF">K1T71_000690</name>
</gene>
<comment type="caution">
    <text evidence="1">The sequence shown here is derived from an EMBL/GenBank/DDBJ whole genome shotgun (WGS) entry which is preliminary data.</text>
</comment>
<reference evidence="1 2" key="1">
    <citation type="journal article" date="2021" name="Front. Genet.">
        <title>Chromosome-Level Genome Assembly Reveals Significant Gene Expansion in the Toll and IMD Signaling Pathways of Dendrolimus kikuchii.</title>
        <authorList>
            <person name="Zhou J."/>
            <person name="Wu P."/>
            <person name="Xiong Z."/>
            <person name="Liu N."/>
            <person name="Zhao N."/>
            <person name="Ji M."/>
            <person name="Qiu Y."/>
            <person name="Yang B."/>
        </authorList>
    </citation>
    <scope>NUCLEOTIDE SEQUENCE [LARGE SCALE GENOMIC DNA]</scope>
    <source>
        <strain evidence="1">Ann1</strain>
    </source>
</reference>
<dbReference type="EMBL" id="CM034387">
    <property type="protein sequence ID" value="KAJ0184267.1"/>
    <property type="molecule type" value="Genomic_DNA"/>
</dbReference>